<proteinExistence type="predicted"/>
<dbReference type="Pfam" id="PF13830">
    <property type="entry name" value="DUF4192"/>
    <property type="match status" value="1"/>
</dbReference>
<dbReference type="InterPro" id="IPR025447">
    <property type="entry name" value="DUF4192"/>
</dbReference>
<organism evidence="1">
    <name type="scientific">Gulosibacter sediminis</name>
    <dbReference type="NCBI Taxonomy" id="1729695"/>
    <lineage>
        <taxon>Bacteria</taxon>
        <taxon>Bacillati</taxon>
        <taxon>Actinomycetota</taxon>
        <taxon>Actinomycetes</taxon>
        <taxon>Micrococcales</taxon>
        <taxon>Microbacteriaceae</taxon>
        <taxon>Gulosibacter</taxon>
    </lineage>
</organism>
<gene>
    <name evidence="1" type="ORF">M3M28_05610</name>
</gene>
<reference evidence="1" key="1">
    <citation type="submission" date="2022-05" db="EMBL/GenBank/DDBJ databases">
        <title>Complete genome sequence of toluene-degrading Gulosibacter sediminis strain ACHW.36C.</title>
        <authorList>
            <person name="Wai A.C."/>
            <person name="Lai G.K."/>
            <person name="Griffin S.D."/>
            <person name="Leung F.C."/>
        </authorList>
    </citation>
    <scope>NUCLEOTIDE SEQUENCE [LARGE SCALE GENOMIC DNA]</scope>
    <source>
        <strain evidence="1">ACHW.36C</strain>
    </source>
</reference>
<name>A0ABY4MZV9_9MICO</name>
<protein>
    <submittedName>
        <fullName evidence="1">DUF4192 domain-containing protein</fullName>
    </submittedName>
</protein>
<evidence type="ECO:0000313" key="1">
    <source>
        <dbReference type="EMBL" id="UQN15924.1"/>
    </source>
</evidence>
<sequence>MTSPRILTSIHEVLRTIPEVLGFTPNESLVVIPFSGGPSSAMIRVDLPQPAGDDAEGFGHAVLEHVLRLGDVERLFFAVFTEKAHAGNIAPYTLELETLARRSKRLGLHVVGGACVASDAWSEYWGSRGGPRDEVVSALAPAIPADVAEAIEIAPAPAAARTRVDELLAEHAHLAEITDDEVLCAWNLFLDGARWLDPEYEPILVALVSRGLRRLRTLELIVANGALGSDISERVEAIWLDLAENMPESELTGLTEVFADFIPADLPRVERAISALRTIASHVSEREARGALAALSWLNCLAGRASIASEYARRALRAGHHALAAEVLERVDQGYVPGWVVGSGCAGPTRSAVAED</sequence>
<accession>A0ABY4MZV9</accession>
<dbReference type="EMBL" id="CP097160">
    <property type="protein sequence ID" value="UQN15924.1"/>
    <property type="molecule type" value="Genomic_DNA"/>
</dbReference>